<proteinExistence type="predicted"/>
<dbReference type="AlphaFoldDB" id="A0AAF0US81"/>
<name>A0AAF0US81_SOLVR</name>
<evidence type="ECO:0000313" key="2">
    <source>
        <dbReference type="Proteomes" id="UP001234989"/>
    </source>
</evidence>
<protein>
    <submittedName>
        <fullName evidence="1">Uncharacterized protein</fullName>
    </submittedName>
</protein>
<organism evidence="1 2">
    <name type="scientific">Solanum verrucosum</name>
    <dbReference type="NCBI Taxonomy" id="315347"/>
    <lineage>
        <taxon>Eukaryota</taxon>
        <taxon>Viridiplantae</taxon>
        <taxon>Streptophyta</taxon>
        <taxon>Embryophyta</taxon>
        <taxon>Tracheophyta</taxon>
        <taxon>Spermatophyta</taxon>
        <taxon>Magnoliopsida</taxon>
        <taxon>eudicotyledons</taxon>
        <taxon>Gunneridae</taxon>
        <taxon>Pentapetalae</taxon>
        <taxon>asterids</taxon>
        <taxon>lamiids</taxon>
        <taxon>Solanales</taxon>
        <taxon>Solanaceae</taxon>
        <taxon>Solanoideae</taxon>
        <taxon>Solaneae</taxon>
        <taxon>Solanum</taxon>
    </lineage>
</organism>
<evidence type="ECO:0000313" key="1">
    <source>
        <dbReference type="EMBL" id="WMV51060.1"/>
    </source>
</evidence>
<dbReference type="Proteomes" id="UP001234989">
    <property type="component" value="Chromosome 10"/>
</dbReference>
<dbReference type="EMBL" id="CP133621">
    <property type="protein sequence ID" value="WMV51060.1"/>
    <property type="molecule type" value="Genomic_DNA"/>
</dbReference>
<reference evidence="1" key="1">
    <citation type="submission" date="2023-08" db="EMBL/GenBank/DDBJ databases">
        <title>A de novo genome assembly of Solanum verrucosum Schlechtendal, a Mexican diploid species geographically isolated from the other diploid A-genome species in potato relatives.</title>
        <authorList>
            <person name="Hosaka K."/>
        </authorList>
    </citation>
    <scope>NUCLEOTIDE SEQUENCE</scope>
    <source>
        <tissue evidence="1">Young leaves</tissue>
    </source>
</reference>
<keyword evidence="2" id="KW-1185">Reference proteome</keyword>
<accession>A0AAF0US81</accession>
<sequence>MKLLKDYEVTIQYHPASIEVRATFIDEIKSKQFEDENLEELRKKIAIGKAQETTFDADGVLNFKGRICVPRVDDLIKK</sequence>
<gene>
    <name evidence="1" type="ORF">MTR67_044445</name>
</gene>